<dbReference type="Proteomes" id="UP000346772">
    <property type="component" value="Unassembled WGS sequence"/>
</dbReference>
<name>A0AAX3GVP0_CLODI</name>
<dbReference type="EMBL" id="CAADAT010000001">
    <property type="protein sequence ID" value="VFD52693.1"/>
    <property type="molecule type" value="Genomic_DNA"/>
</dbReference>
<proteinExistence type="predicted"/>
<gene>
    <name evidence="1" type="ORF">SAMEA1710456_00134</name>
</gene>
<evidence type="ECO:0000313" key="2">
    <source>
        <dbReference type="Proteomes" id="UP000346772"/>
    </source>
</evidence>
<protein>
    <recommendedName>
        <fullName evidence="3">Phage protein</fullName>
    </recommendedName>
</protein>
<sequence>MNTKKTKGIYKNGGLKVSRTAICSVCGELLVDGYGDEFTNTKIIDLHGREFVIIIYKNCLEELLRKCANGGISNDNN</sequence>
<evidence type="ECO:0000313" key="1">
    <source>
        <dbReference type="EMBL" id="VFD52693.1"/>
    </source>
</evidence>
<comment type="caution">
    <text evidence="1">The sequence shown here is derived from an EMBL/GenBank/DDBJ whole genome shotgun (WGS) entry which is preliminary data.</text>
</comment>
<evidence type="ECO:0008006" key="3">
    <source>
        <dbReference type="Google" id="ProtNLM"/>
    </source>
</evidence>
<dbReference type="AlphaFoldDB" id="A0AAX3GVP0"/>
<dbReference type="RefSeq" id="WP_003424184.1">
    <property type="nucleotide sequence ID" value="NZ_BEHB01000007.1"/>
</dbReference>
<reference evidence="1 2" key="1">
    <citation type="submission" date="2019-02" db="EMBL/GenBank/DDBJ databases">
        <authorList>
            <consortium name="Pathogen Informatics"/>
        </authorList>
    </citation>
    <scope>NUCLEOTIDE SEQUENCE [LARGE SCALE GENOMIC DNA]</scope>
    <source>
        <strain evidence="1 2">078GUE027</strain>
    </source>
</reference>
<accession>A0AAX3GVP0</accession>
<organism evidence="1 2">
    <name type="scientific">Clostridioides difficile</name>
    <name type="common">Peptoclostridium difficile</name>
    <dbReference type="NCBI Taxonomy" id="1496"/>
    <lineage>
        <taxon>Bacteria</taxon>
        <taxon>Bacillati</taxon>
        <taxon>Bacillota</taxon>
        <taxon>Clostridia</taxon>
        <taxon>Peptostreptococcales</taxon>
        <taxon>Peptostreptococcaceae</taxon>
        <taxon>Clostridioides</taxon>
    </lineage>
</organism>